<keyword evidence="12" id="KW-1185">Reference proteome</keyword>
<evidence type="ECO:0000256" key="2">
    <source>
        <dbReference type="ARBA" id="ARBA00008017"/>
    </source>
</evidence>
<dbReference type="InterPro" id="IPR010920">
    <property type="entry name" value="LSM_dom_sf"/>
</dbReference>
<feature type="compositionally biased region" description="Basic and acidic residues" evidence="7">
    <location>
        <begin position="68"/>
        <end position="77"/>
    </location>
</feature>
<feature type="region of interest" description="Disordered" evidence="7">
    <location>
        <begin position="55"/>
        <end position="77"/>
    </location>
</feature>
<proteinExistence type="inferred from homology"/>
<feature type="transmembrane region" description="Helical" evidence="8">
    <location>
        <begin position="249"/>
        <end position="277"/>
    </location>
</feature>
<organism evidence="11 12">
    <name type="scientific">Crocosphaera watsonii WH 8501</name>
    <dbReference type="NCBI Taxonomy" id="165597"/>
    <lineage>
        <taxon>Bacteria</taxon>
        <taxon>Bacillati</taxon>
        <taxon>Cyanobacteriota</taxon>
        <taxon>Cyanophyceae</taxon>
        <taxon>Oscillatoriophycideae</taxon>
        <taxon>Chroococcales</taxon>
        <taxon>Aphanothecaceae</taxon>
        <taxon>Crocosphaera</taxon>
    </lineage>
</organism>
<keyword evidence="3" id="KW-1003">Cell membrane</keyword>
<dbReference type="Proteomes" id="UP000003922">
    <property type="component" value="Unassembled WGS sequence"/>
</dbReference>
<keyword evidence="4 8" id="KW-0812">Transmembrane</keyword>
<dbReference type="GO" id="GO:0008381">
    <property type="term" value="F:mechanosensitive monoatomic ion channel activity"/>
    <property type="evidence" value="ECO:0007669"/>
    <property type="project" value="InterPro"/>
</dbReference>
<dbReference type="InterPro" id="IPR049278">
    <property type="entry name" value="MS_channel_C"/>
</dbReference>
<dbReference type="Gene3D" id="3.30.70.100">
    <property type="match status" value="1"/>
</dbReference>
<reference evidence="11" key="3">
    <citation type="submission" date="2016-12" db="EMBL/GenBank/DDBJ databases">
        <title>Annotation of the draft genome assembly of Crocosphaera watsonii WH 8501.</title>
        <authorList>
            <consortium name="US DOE Joint Genome Institute (JGI-ORNL)"/>
            <person name="Larimer F."/>
            <person name="Land M."/>
        </authorList>
    </citation>
    <scope>NUCLEOTIDE SEQUENCE</scope>
    <source>
        <strain evidence="11">WH 8501</strain>
    </source>
</reference>
<dbReference type="Pfam" id="PF00924">
    <property type="entry name" value="MS_channel_2nd"/>
    <property type="match status" value="1"/>
</dbReference>
<feature type="transmembrane region" description="Helical" evidence="8">
    <location>
        <begin position="352"/>
        <end position="371"/>
    </location>
</feature>
<evidence type="ECO:0000259" key="9">
    <source>
        <dbReference type="Pfam" id="PF00924"/>
    </source>
</evidence>
<protein>
    <submittedName>
        <fullName evidence="11">MscS Mechanosensitive ion channel</fullName>
    </submittedName>
</protein>
<keyword evidence="6 8" id="KW-0472">Membrane</keyword>
<dbReference type="RefSeq" id="WP_007307373.1">
    <property type="nucleotide sequence ID" value="NZ_AADV02000109.1"/>
</dbReference>
<dbReference type="InterPro" id="IPR045275">
    <property type="entry name" value="MscS_archaea/bacteria_type"/>
</dbReference>
<dbReference type="GO" id="GO:0005886">
    <property type="term" value="C:plasma membrane"/>
    <property type="evidence" value="ECO:0007669"/>
    <property type="project" value="UniProtKB-SubCell"/>
</dbReference>
<evidence type="ECO:0000313" key="11">
    <source>
        <dbReference type="EMBL" id="EAM48879.1"/>
    </source>
</evidence>
<dbReference type="Pfam" id="PF21082">
    <property type="entry name" value="MS_channel_3rd"/>
    <property type="match status" value="1"/>
</dbReference>
<evidence type="ECO:0000256" key="6">
    <source>
        <dbReference type="ARBA" id="ARBA00023136"/>
    </source>
</evidence>
<dbReference type="KEGG" id="cwa:CwatDRAFT_0937"/>
<sequence>MLKLYWKYFRITIVGLIVSCLTVIIAPSFDSYSLEFNYLSHSITPSSSIILAQSSKKSEESLTEEDGEKTTEEAEKDSVEVQEADVLVDGKAIFTIKTSLGELSPESRAKTAMSNLEDVAQNNAITPEQIRIVNLKELGLVQADDTIIITFAEEDAEAESLTFSEFLNKRREEIENAIIDYRKARTKTSISQGIGKAIIATIIAILSLYLLKKVLPSIFDRLRAWQRERLDSVEFQGLQFISGRQVAQFISFLFTVTRIFLVFLVFYIYLPLVLSYFPWTQPIGIKLLSNFWDSINLVISGILSYIPNLFIIAVIGLIAYYSIRFARIFFNAIGEERIRINGFYPEWSEPTYNLIMFFIIGLSGILIFPYLPASNSAGFQGISIFAGALFTLGSTAIVGNIVSGIVLIYTRSFQVGDVITANDKAGRVLEKNMLTTRIMTPDNEVITIPNATLLASDITNYTASIRDQQRPLVLKTTVTLGYDVPWRKVHEVLINAAKDSEGIIENPEPFVLQTSLDDFYVAYTIKAFTNTPEKMALTYSKLHQSIQDKCNEADIEILSPHYAAIRDGHQITIPENYLPSDYQAPGFRVESLGNSRKENNHNQQEQ</sequence>
<evidence type="ECO:0000256" key="1">
    <source>
        <dbReference type="ARBA" id="ARBA00004651"/>
    </source>
</evidence>
<dbReference type="AlphaFoldDB" id="Q4BY98"/>
<dbReference type="PANTHER" id="PTHR30221">
    <property type="entry name" value="SMALL-CONDUCTANCE MECHANOSENSITIVE CHANNEL"/>
    <property type="match status" value="1"/>
</dbReference>
<feature type="domain" description="Mechanosensitive ion channel MscS C-terminal" evidence="10">
    <location>
        <begin position="475"/>
        <end position="557"/>
    </location>
</feature>
<dbReference type="Gene3D" id="2.30.30.60">
    <property type="match status" value="1"/>
</dbReference>
<keyword evidence="5 8" id="KW-1133">Transmembrane helix</keyword>
<evidence type="ECO:0000313" key="12">
    <source>
        <dbReference type="Proteomes" id="UP000003922"/>
    </source>
</evidence>
<comment type="similarity">
    <text evidence="2">Belongs to the MscS (TC 1.A.23) family.</text>
</comment>
<feature type="domain" description="Mechanosensitive ion channel MscS" evidence="9">
    <location>
        <begin position="397"/>
        <end position="462"/>
    </location>
</feature>
<gene>
    <name evidence="11" type="ORF">CwatDRAFT_0937</name>
</gene>
<feature type="transmembrane region" description="Helical" evidence="8">
    <location>
        <begin position="297"/>
        <end position="321"/>
    </location>
</feature>
<comment type="subcellular location">
    <subcellularLocation>
        <location evidence="1">Cell membrane</location>
        <topology evidence="1">Multi-pass membrane protein</topology>
    </subcellularLocation>
</comment>
<feature type="transmembrane region" description="Helical" evidence="8">
    <location>
        <begin position="7"/>
        <end position="29"/>
    </location>
</feature>
<evidence type="ECO:0000256" key="7">
    <source>
        <dbReference type="SAM" id="MobiDB-lite"/>
    </source>
</evidence>
<dbReference type="InterPro" id="IPR006685">
    <property type="entry name" value="MscS_channel_2nd"/>
</dbReference>
<reference evidence="11" key="2">
    <citation type="submission" date="2005-06" db="EMBL/GenBank/DDBJ databases">
        <title>Sequencing of the draft genome and assembly of Crocosphaera watsonii WH 8501.</title>
        <authorList>
            <consortium name="US DOE Joint Genome Institute (JGI-PGF)"/>
            <person name="Copeland A."/>
            <person name="Lucas S."/>
            <person name="Lapidus A."/>
            <person name="Barry K."/>
            <person name="Detter C."/>
            <person name="Glavina T."/>
            <person name="Hammon N."/>
            <person name="Israni S."/>
            <person name="Pitluck S."/>
            <person name="Richardson P."/>
        </authorList>
    </citation>
    <scope>NUCLEOTIDE SEQUENCE [LARGE SCALE GENOMIC DNA]</scope>
    <source>
        <strain evidence="11">WH 8501</strain>
    </source>
</reference>
<dbReference type="InterPro" id="IPR023408">
    <property type="entry name" value="MscS_beta-dom_sf"/>
</dbReference>
<feature type="transmembrane region" description="Helical" evidence="8">
    <location>
        <begin position="193"/>
        <end position="211"/>
    </location>
</feature>
<evidence type="ECO:0000256" key="5">
    <source>
        <dbReference type="ARBA" id="ARBA00022989"/>
    </source>
</evidence>
<comment type="caution">
    <text evidence="11">The sequence shown here is derived from an EMBL/GenBank/DDBJ whole genome shotgun (WGS) entry which is preliminary data.</text>
</comment>
<dbReference type="InterPro" id="IPR011066">
    <property type="entry name" value="MscS_channel_C_sf"/>
</dbReference>
<dbReference type="PANTHER" id="PTHR30221:SF18">
    <property type="entry name" value="SLL0590 PROTEIN"/>
    <property type="match status" value="1"/>
</dbReference>
<dbReference type="GeneID" id="88767969"/>
<accession>Q4BY98</accession>
<dbReference type="SUPFAM" id="SSF50182">
    <property type="entry name" value="Sm-like ribonucleoproteins"/>
    <property type="match status" value="1"/>
</dbReference>
<evidence type="ECO:0000256" key="8">
    <source>
        <dbReference type="SAM" id="Phobius"/>
    </source>
</evidence>
<dbReference type="EMBL" id="AADV02000109">
    <property type="protein sequence ID" value="EAM48879.1"/>
    <property type="molecule type" value="Genomic_DNA"/>
</dbReference>
<dbReference type="OrthoDB" id="9809206at2"/>
<evidence type="ECO:0000256" key="3">
    <source>
        <dbReference type="ARBA" id="ARBA00022475"/>
    </source>
</evidence>
<feature type="transmembrane region" description="Helical" evidence="8">
    <location>
        <begin position="383"/>
        <end position="409"/>
    </location>
</feature>
<evidence type="ECO:0000259" key="10">
    <source>
        <dbReference type="Pfam" id="PF21082"/>
    </source>
</evidence>
<dbReference type="SUPFAM" id="SSF82689">
    <property type="entry name" value="Mechanosensitive channel protein MscS (YggB), C-terminal domain"/>
    <property type="match status" value="1"/>
</dbReference>
<evidence type="ECO:0000256" key="4">
    <source>
        <dbReference type="ARBA" id="ARBA00022692"/>
    </source>
</evidence>
<reference evidence="11" key="1">
    <citation type="submission" date="2004-02" db="EMBL/GenBank/DDBJ databases">
        <authorList>
            <consortium name="DOE Joint Genome Institute"/>
        </authorList>
    </citation>
    <scope>NUCLEOTIDE SEQUENCE [LARGE SCALE GENOMIC DNA]</scope>
    <source>
        <strain evidence="11">WH 8501</strain>
    </source>
</reference>
<name>Q4BY98_CROWT</name>